<dbReference type="InterPro" id="IPR047146">
    <property type="entry name" value="Cyt_P450_E_CYP52_fungi"/>
</dbReference>
<dbReference type="Gene3D" id="1.10.630.10">
    <property type="entry name" value="Cytochrome P450"/>
    <property type="match status" value="1"/>
</dbReference>
<evidence type="ECO:0008006" key="12">
    <source>
        <dbReference type="Google" id="ProtNLM"/>
    </source>
</evidence>
<comment type="cofactor">
    <cofactor evidence="1 8">
        <name>heme</name>
        <dbReference type="ChEBI" id="CHEBI:30413"/>
    </cofactor>
</comment>
<dbReference type="InterPro" id="IPR017972">
    <property type="entry name" value="Cyt_P450_CS"/>
</dbReference>
<dbReference type="GO" id="GO:0016705">
    <property type="term" value="F:oxidoreductase activity, acting on paired donors, with incorporation or reduction of molecular oxygen"/>
    <property type="evidence" value="ECO:0007669"/>
    <property type="project" value="InterPro"/>
</dbReference>
<evidence type="ECO:0000256" key="3">
    <source>
        <dbReference type="ARBA" id="ARBA00022617"/>
    </source>
</evidence>
<dbReference type="Pfam" id="PF00067">
    <property type="entry name" value="p450"/>
    <property type="match status" value="1"/>
</dbReference>
<dbReference type="InterPro" id="IPR036396">
    <property type="entry name" value="Cyt_P450_sf"/>
</dbReference>
<sequence length="577" mass="65689">MVPPPGLGYLSRLIPRFAIPSAITYFSLKLLQRQQGFEIPHWIVIFASVLARPALFFVTKFYSGWTNKRRAAANGAVIAPFVQLSASRLMSELVEAVRSGFPANIFWDWSQKYGNAYQIDLMTNQLFYTTEPDHVKAILATQFDSFDKGAIFHSQLDSLLGTGVFNSDVRFHRAITRPFFTRERISDFEIYERNCDISLKEAKKRLSEGYPIDFQDLVARFTLDSATEFLFGGEVGSLSAGIPYPPSHADKNPASFYNHPSTLFVDAFMQGLVLSALRSGMGPEWPLGEFTKDKVAPFRKIMDNFTEPLMQAALDKREKELSGEMKPKEDEETLLAHLVKQTQDPKILKDELINLLVAGRDTTMCLLAFCLYMMAEHPDIETRLRQEIFEKVGPTGSPNYDQMREMKYMRAFLNEVLRLYPPVTTNTPVVLTVKNSSEKPIYVPADTPCIYAVINMHRRTDLWGPDALEFDPDRFLDERLHKYLTPNPYIFCPFNAGPRICLGQQFAYHEATFYLVRLLQQFTGFTLDKSANIQPPAAWASSGNFTALEKVYPMAHLTMYINGGLWVHMKELKSSDI</sequence>
<dbReference type="SUPFAM" id="SSF48264">
    <property type="entry name" value="Cytochrome P450"/>
    <property type="match status" value="1"/>
</dbReference>
<dbReference type="STRING" id="685588.A0A067S969"/>
<evidence type="ECO:0000256" key="6">
    <source>
        <dbReference type="ARBA" id="ARBA00023004"/>
    </source>
</evidence>
<evidence type="ECO:0000313" key="11">
    <source>
        <dbReference type="Proteomes" id="UP000027222"/>
    </source>
</evidence>
<dbReference type="InterPro" id="IPR001128">
    <property type="entry name" value="Cyt_P450"/>
</dbReference>
<dbReference type="PANTHER" id="PTHR24287:SF1">
    <property type="entry name" value="P450, PUTATIVE (EUROFUNG)-RELATED"/>
    <property type="match status" value="1"/>
</dbReference>
<dbReference type="PRINTS" id="PR00463">
    <property type="entry name" value="EP450I"/>
</dbReference>
<organism evidence="10 11">
    <name type="scientific">Galerina marginata (strain CBS 339.88)</name>
    <dbReference type="NCBI Taxonomy" id="685588"/>
    <lineage>
        <taxon>Eukaryota</taxon>
        <taxon>Fungi</taxon>
        <taxon>Dikarya</taxon>
        <taxon>Basidiomycota</taxon>
        <taxon>Agaricomycotina</taxon>
        <taxon>Agaricomycetes</taxon>
        <taxon>Agaricomycetidae</taxon>
        <taxon>Agaricales</taxon>
        <taxon>Agaricineae</taxon>
        <taxon>Strophariaceae</taxon>
        <taxon>Galerina</taxon>
    </lineage>
</organism>
<keyword evidence="7 9" id="KW-0503">Monooxygenase</keyword>
<keyword evidence="3 8" id="KW-0349">Heme</keyword>
<evidence type="ECO:0000256" key="1">
    <source>
        <dbReference type="ARBA" id="ARBA00001971"/>
    </source>
</evidence>
<dbReference type="PROSITE" id="PS00086">
    <property type="entry name" value="CYTOCHROME_P450"/>
    <property type="match status" value="1"/>
</dbReference>
<dbReference type="GO" id="GO:0020037">
    <property type="term" value="F:heme binding"/>
    <property type="evidence" value="ECO:0007669"/>
    <property type="project" value="InterPro"/>
</dbReference>
<gene>
    <name evidence="10" type="ORF">GALMADRAFT_232518</name>
</gene>
<dbReference type="Proteomes" id="UP000027222">
    <property type="component" value="Unassembled WGS sequence"/>
</dbReference>
<dbReference type="PANTHER" id="PTHR24287">
    <property type="entry name" value="P450, PUTATIVE (EUROFUNG)-RELATED"/>
    <property type="match status" value="1"/>
</dbReference>
<evidence type="ECO:0000256" key="4">
    <source>
        <dbReference type="ARBA" id="ARBA00022723"/>
    </source>
</evidence>
<proteinExistence type="inferred from homology"/>
<evidence type="ECO:0000256" key="9">
    <source>
        <dbReference type="RuleBase" id="RU000461"/>
    </source>
</evidence>
<evidence type="ECO:0000256" key="2">
    <source>
        <dbReference type="ARBA" id="ARBA00010617"/>
    </source>
</evidence>
<dbReference type="PRINTS" id="PR00385">
    <property type="entry name" value="P450"/>
</dbReference>
<comment type="similarity">
    <text evidence="2 9">Belongs to the cytochrome P450 family.</text>
</comment>
<dbReference type="AlphaFoldDB" id="A0A067S969"/>
<evidence type="ECO:0000313" key="10">
    <source>
        <dbReference type="EMBL" id="KDR66457.1"/>
    </source>
</evidence>
<keyword evidence="5 9" id="KW-0560">Oxidoreductase</keyword>
<dbReference type="HOGENOM" id="CLU_001570_27_0_1"/>
<dbReference type="GO" id="GO:0005506">
    <property type="term" value="F:iron ion binding"/>
    <property type="evidence" value="ECO:0007669"/>
    <property type="project" value="InterPro"/>
</dbReference>
<reference evidence="11" key="1">
    <citation type="journal article" date="2014" name="Proc. Natl. Acad. Sci. U.S.A.">
        <title>Extensive sampling of basidiomycete genomes demonstrates inadequacy of the white-rot/brown-rot paradigm for wood decay fungi.</title>
        <authorList>
            <person name="Riley R."/>
            <person name="Salamov A.A."/>
            <person name="Brown D.W."/>
            <person name="Nagy L.G."/>
            <person name="Floudas D."/>
            <person name="Held B.W."/>
            <person name="Levasseur A."/>
            <person name="Lombard V."/>
            <person name="Morin E."/>
            <person name="Otillar R."/>
            <person name="Lindquist E.A."/>
            <person name="Sun H."/>
            <person name="LaButti K.M."/>
            <person name="Schmutz J."/>
            <person name="Jabbour D."/>
            <person name="Luo H."/>
            <person name="Baker S.E."/>
            <person name="Pisabarro A.G."/>
            <person name="Walton J.D."/>
            <person name="Blanchette R.A."/>
            <person name="Henrissat B."/>
            <person name="Martin F."/>
            <person name="Cullen D."/>
            <person name="Hibbett D.S."/>
            <person name="Grigoriev I.V."/>
        </authorList>
    </citation>
    <scope>NUCLEOTIDE SEQUENCE [LARGE SCALE GENOMIC DNA]</scope>
    <source>
        <strain evidence="11">CBS 339.88</strain>
    </source>
</reference>
<keyword evidence="6 8" id="KW-0408">Iron</keyword>
<dbReference type="GO" id="GO:0004497">
    <property type="term" value="F:monooxygenase activity"/>
    <property type="evidence" value="ECO:0007669"/>
    <property type="project" value="UniProtKB-KW"/>
</dbReference>
<dbReference type="OrthoDB" id="1470350at2759"/>
<dbReference type="InterPro" id="IPR002401">
    <property type="entry name" value="Cyt_P450_E_grp-I"/>
</dbReference>
<keyword evidence="4 8" id="KW-0479">Metal-binding</keyword>
<evidence type="ECO:0000256" key="5">
    <source>
        <dbReference type="ARBA" id="ARBA00023002"/>
    </source>
</evidence>
<accession>A0A067S969</accession>
<name>A0A067S969_GALM3</name>
<keyword evidence="11" id="KW-1185">Reference proteome</keyword>
<dbReference type="EMBL" id="KL142423">
    <property type="protein sequence ID" value="KDR66457.1"/>
    <property type="molecule type" value="Genomic_DNA"/>
</dbReference>
<protein>
    <recommendedName>
        <fullName evidence="12">Cytochrome P450</fullName>
    </recommendedName>
</protein>
<evidence type="ECO:0000256" key="7">
    <source>
        <dbReference type="ARBA" id="ARBA00023033"/>
    </source>
</evidence>
<evidence type="ECO:0000256" key="8">
    <source>
        <dbReference type="PIRSR" id="PIRSR602401-1"/>
    </source>
</evidence>
<feature type="binding site" description="axial binding residue" evidence="8">
    <location>
        <position position="501"/>
    </location>
    <ligand>
        <name>heme</name>
        <dbReference type="ChEBI" id="CHEBI:30413"/>
    </ligand>
    <ligandPart>
        <name>Fe</name>
        <dbReference type="ChEBI" id="CHEBI:18248"/>
    </ligandPart>
</feature>